<organism evidence="10 11">
    <name type="scientific">Nocardioides kongjuensis</name>
    <dbReference type="NCBI Taxonomy" id="349522"/>
    <lineage>
        <taxon>Bacteria</taxon>
        <taxon>Bacillati</taxon>
        <taxon>Actinomycetota</taxon>
        <taxon>Actinomycetes</taxon>
        <taxon>Propionibacteriales</taxon>
        <taxon>Nocardioidaceae</taxon>
        <taxon>Nocardioides</taxon>
    </lineage>
</organism>
<dbReference type="Pfam" id="PF17210">
    <property type="entry name" value="SdrD_B"/>
    <property type="match status" value="2"/>
</dbReference>
<evidence type="ECO:0000256" key="5">
    <source>
        <dbReference type="ARBA" id="ARBA00023088"/>
    </source>
</evidence>
<proteinExistence type="predicted"/>
<gene>
    <name evidence="10" type="ORF">BJ958_002664</name>
</gene>
<feature type="chain" id="PRO_5032549442" description="Gram-positive cocci surface proteins LPxTG domain-containing protein" evidence="8">
    <location>
        <begin position="21"/>
        <end position="1717"/>
    </location>
</feature>
<dbReference type="GO" id="GO:0005975">
    <property type="term" value="P:carbohydrate metabolic process"/>
    <property type="evidence" value="ECO:0007669"/>
    <property type="project" value="UniProtKB-ARBA"/>
</dbReference>
<dbReference type="InterPro" id="IPR051417">
    <property type="entry name" value="SDr/BOS_complex"/>
</dbReference>
<accession>A0A852RKG2</accession>
<dbReference type="InterPro" id="IPR055354">
    <property type="entry name" value="DUF7507"/>
</dbReference>
<dbReference type="InterPro" id="IPR013783">
    <property type="entry name" value="Ig-like_fold"/>
</dbReference>
<feature type="region of interest" description="Disordered" evidence="6">
    <location>
        <begin position="1645"/>
        <end position="1686"/>
    </location>
</feature>
<comment type="caution">
    <text evidence="10">The sequence shown here is derived from an EMBL/GenBank/DDBJ whole genome shotgun (WGS) entry which is preliminary data.</text>
</comment>
<feature type="compositionally biased region" description="Pro residues" evidence="6">
    <location>
        <begin position="1650"/>
        <end position="1670"/>
    </location>
</feature>
<keyword evidence="3" id="KW-0964">Secreted</keyword>
<feature type="compositionally biased region" description="Low complexity" evidence="6">
    <location>
        <begin position="1341"/>
        <end position="1352"/>
    </location>
</feature>
<keyword evidence="11" id="KW-1185">Reference proteome</keyword>
<dbReference type="NCBIfam" id="TIGR01451">
    <property type="entry name" value="B_ant_repeat"/>
    <property type="match status" value="1"/>
</dbReference>
<dbReference type="InterPro" id="IPR047589">
    <property type="entry name" value="DUF11_rpt"/>
</dbReference>
<evidence type="ECO:0000256" key="6">
    <source>
        <dbReference type="SAM" id="MobiDB-lite"/>
    </source>
</evidence>
<feature type="signal peptide" evidence="8">
    <location>
        <begin position="1"/>
        <end position="20"/>
    </location>
</feature>
<evidence type="ECO:0000313" key="11">
    <source>
        <dbReference type="Proteomes" id="UP000582231"/>
    </source>
</evidence>
<dbReference type="Pfam" id="PF24346">
    <property type="entry name" value="DUF7507"/>
    <property type="match status" value="2"/>
</dbReference>
<sequence>MTLAVLGLAVGLLAPGSALAGTGSAVSGVVWADTNRDGARQPAEPVRSGVTVELLASPGGAVTASTTTSASGAYSFANVPDGDYRVRVRAPGAFRFPAAASGANDFVREGQPAPGEPERGVSAPFAIAGATKVVGLDAGLQPIADVRIERLALPNACDGLAQTGTPPFDAANGPGLDTGTANCIIRTGDTVRQQYAVSLTGLPSGTSVPNVVVEMLVSSPDGAALQLAGPGPNGLPAGCLSAANGANPASGRTLNADGSITVTCNVGTMSSNVAALEITYRVTTSSAVPSHATIAARAYAGQGDAGASDPVAGPTVEVTGKAEWDIRKISYVPFVPATETIGGQAVRGFYTDYQISILNMAGATGGGQLDWPVTFTDRMTEFPNAIVVSCRPNNLSDTPAVRSPWTLTCPLREAAGTDGWQLSLGPNNPTAGGGDAGFTVMRVFVPEADLYRTVDPDWQPGDDRPVGVSDWQNRAEDTDGWTMVGGQPNYGTGFEPGWDGATATGNNLVTRSQALTEPKWDLAKGAATNPSYTTRTIDGQQVVGYEIWYNLNVTETNGAVLAPFVDDVTFHDVLTSHPDAHLVQCRTNPSFPSRGTTTCETGLQPSDGWEFHFVPNQTGIDNRQGLMQALFFIPADAIAVDPCLASPTDTFRIRNEARGTDGWTAGGDPINGTGREPGWDGTTATGNNVVDRTWTIRSTVGDCGTYTGSKVWTFNPTVAWAGRQMGTAVAANASNDRVSIPDLTVCDVFDVSVLYLADVDWYGPGTFTRLVSSGTIDPADYVVEYAEGPNETHTQAPTDFTSIQDAAAACHEHDGPWETSPTAFGPDWQDSVNMIRVRPIDPDHVQTGPFSLQLEAQLTTRGFYNGGPNAGEAIPSGVQVTNVGGWTQRGNPDTLGTVTRQVPFRGMQLGISKAAQQAQYLPGDTARWNLQVWIDQATVDSTMRNVRVVDSLPAGLLYDAACTQNLLPAGVTATYDPVANTVTFRFGDVAIVTAPRHWIAGGGGKPFLQVCTTVPTLAQPGDLHRNNVQAFGDNSENAPTATAQMQIAGAGQLGIVKSVDKTFVASGETYEWSLEWGNTSTVISFQSPDVIDVLPWNGDGDPASGSARARLASDYTGLARLVGPLAAPTYLRGGTGAVAGTWYYSTAAPATLSHDPRHATNANPAAAGGRWLTAAEVSDFADVTAVRFVSAAALPVQSRVRARLAAVSTSNVLDNLYVNRAMIFSATVPDQPLLSNEPYVLMPGFTLGDLVWIDRNGNGRFDAGEQGVPGVTVQVRDADGDVVATRTTDAEGRWSVAALPAGEYTVHVPASMFAPSGPLAGHVVRTVGSGDTLEPNETADDNNTAAADPATTGLTSTPVTLDYVHAGGRLVGGNGPLGDDVAGLSGELVPDSFTTFTVDLAVMPAPRIDIEKATNGQDADSPTGPFVAPGSPVTWTYVVTNTGGVELTDVTVTDDQVAASEIDCDDTGGNVVAGPLAPGESFTCVATGTAIEGQYANVGTVTALDPAQEEVTDEDPSHYLGAVPAVDIEKATNGVDADEAPGVSVTAGAVVEWTYVVTNTGNVPLTDLVVTDDREPASAIACNGTSSNVVPGPLAPGASFSCTARGSAVEGAYANVGTIVGQFTELEITVTDTDPSHYFGAKGATTPGIPITPVPSTPVPTTPLPHPTPGGTPHGGHHPAAGLPDTGAPDVTRGLIGGVLLTLLGLLLVVLGRRRRA</sequence>
<dbReference type="Gene3D" id="2.60.40.10">
    <property type="entry name" value="Immunoglobulins"/>
    <property type="match status" value="2"/>
</dbReference>
<evidence type="ECO:0000256" key="8">
    <source>
        <dbReference type="SAM" id="SignalP"/>
    </source>
</evidence>
<keyword evidence="2" id="KW-0134">Cell wall</keyword>
<dbReference type="PANTHER" id="PTHR23303:SF15">
    <property type="entry name" value="COLOSSIN-A"/>
    <property type="match status" value="1"/>
</dbReference>
<dbReference type="PROSITE" id="PS50847">
    <property type="entry name" value="GRAM_POS_ANCHORING"/>
    <property type="match status" value="1"/>
</dbReference>
<comment type="subcellular location">
    <subcellularLocation>
        <location evidence="1">Secreted</location>
    </subcellularLocation>
</comment>
<dbReference type="PANTHER" id="PTHR23303">
    <property type="entry name" value="CARBOXYPEPTIDASE REGULATORY REGION-CONTAINING"/>
    <property type="match status" value="1"/>
</dbReference>
<feature type="domain" description="Gram-positive cocci surface proteins LPxTG" evidence="9">
    <location>
        <begin position="1683"/>
        <end position="1717"/>
    </location>
</feature>
<protein>
    <recommendedName>
        <fullName evidence="9">Gram-positive cocci surface proteins LPxTG domain-containing protein</fullName>
    </recommendedName>
</protein>
<dbReference type="SUPFAM" id="SSF117074">
    <property type="entry name" value="Hypothetical protein PA1324"/>
    <property type="match status" value="2"/>
</dbReference>
<dbReference type="GO" id="GO:0005576">
    <property type="term" value="C:extracellular region"/>
    <property type="evidence" value="ECO:0007669"/>
    <property type="project" value="UniProtKB-SubCell"/>
</dbReference>
<reference evidence="10 11" key="1">
    <citation type="submission" date="2020-07" db="EMBL/GenBank/DDBJ databases">
        <title>Sequencing the genomes of 1000 actinobacteria strains.</title>
        <authorList>
            <person name="Klenk H.-P."/>
        </authorList>
    </citation>
    <scope>NUCLEOTIDE SEQUENCE [LARGE SCALE GENOMIC DNA]</scope>
    <source>
        <strain evidence="10 11">DSM 19082</strain>
    </source>
</reference>
<feature type="transmembrane region" description="Helical" evidence="7">
    <location>
        <begin position="1694"/>
        <end position="1712"/>
    </location>
</feature>
<evidence type="ECO:0000313" key="10">
    <source>
        <dbReference type="EMBL" id="NYD31118.1"/>
    </source>
</evidence>
<dbReference type="EMBL" id="JACCBF010000001">
    <property type="protein sequence ID" value="NYD31118.1"/>
    <property type="molecule type" value="Genomic_DNA"/>
</dbReference>
<evidence type="ECO:0000256" key="4">
    <source>
        <dbReference type="ARBA" id="ARBA00022729"/>
    </source>
</evidence>
<keyword evidence="7" id="KW-0472">Membrane</keyword>
<dbReference type="RefSeq" id="WP_179727277.1">
    <property type="nucleotide sequence ID" value="NZ_BAABEF010000001.1"/>
</dbReference>
<evidence type="ECO:0000256" key="3">
    <source>
        <dbReference type="ARBA" id="ARBA00022525"/>
    </source>
</evidence>
<keyword evidence="7" id="KW-0812">Transmembrane</keyword>
<dbReference type="InterPro" id="IPR019931">
    <property type="entry name" value="LPXTG_anchor"/>
</dbReference>
<evidence type="ECO:0000259" key="9">
    <source>
        <dbReference type="PROSITE" id="PS50847"/>
    </source>
</evidence>
<keyword evidence="5" id="KW-0572">Peptidoglycan-anchor</keyword>
<keyword evidence="4 8" id="KW-0732">Signal</keyword>
<dbReference type="Proteomes" id="UP000582231">
    <property type="component" value="Unassembled WGS sequence"/>
</dbReference>
<keyword evidence="7" id="KW-1133">Transmembrane helix</keyword>
<evidence type="ECO:0000256" key="1">
    <source>
        <dbReference type="ARBA" id="ARBA00004613"/>
    </source>
</evidence>
<dbReference type="InterPro" id="IPR033764">
    <property type="entry name" value="Sdr_B"/>
</dbReference>
<feature type="region of interest" description="Disordered" evidence="6">
    <location>
        <begin position="658"/>
        <end position="686"/>
    </location>
</feature>
<evidence type="ECO:0000256" key="7">
    <source>
        <dbReference type="SAM" id="Phobius"/>
    </source>
</evidence>
<evidence type="ECO:0000256" key="2">
    <source>
        <dbReference type="ARBA" id="ARBA00022512"/>
    </source>
</evidence>
<name>A0A852RKG2_9ACTN</name>
<feature type="region of interest" description="Disordered" evidence="6">
    <location>
        <begin position="1329"/>
        <end position="1353"/>
    </location>
</feature>